<evidence type="ECO:0000256" key="3">
    <source>
        <dbReference type="ARBA" id="ARBA00022801"/>
    </source>
</evidence>
<evidence type="ECO:0000259" key="10">
    <source>
        <dbReference type="PROSITE" id="PS50056"/>
    </source>
</evidence>
<dbReference type="GO" id="GO:0004722">
    <property type="term" value="F:protein serine/threonine phosphatase activity"/>
    <property type="evidence" value="ECO:0007669"/>
    <property type="project" value="UniProtKB-EC"/>
</dbReference>
<dbReference type="PROSITE" id="PS50054">
    <property type="entry name" value="TYR_PHOSPHATASE_DUAL"/>
    <property type="match status" value="1"/>
</dbReference>
<dbReference type="GO" id="GO:0001714">
    <property type="term" value="P:endodermal cell fate specification"/>
    <property type="evidence" value="ECO:0007669"/>
    <property type="project" value="Ensembl"/>
</dbReference>
<evidence type="ECO:0000259" key="11">
    <source>
        <dbReference type="PROSITE" id="PS50206"/>
    </source>
</evidence>
<feature type="domain" description="Tyrosine specific protein phosphatases" evidence="10">
    <location>
        <begin position="261"/>
        <end position="318"/>
    </location>
</feature>
<keyword evidence="3 6" id="KW-0378">Hydrolase</keyword>
<dbReference type="SMART" id="SM00450">
    <property type="entry name" value="RHOD"/>
    <property type="match status" value="1"/>
</dbReference>
<dbReference type="PIRSF" id="PIRSF000939">
    <property type="entry name" value="MAPK_Ptase"/>
    <property type="match status" value="1"/>
</dbReference>
<dbReference type="SUPFAM" id="SSF52799">
    <property type="entry name" value="(Phosphotyrosine protein) phosphatases II"/>
    <property type="match status" value="1"/>
</dbReference>
<comment type="catalytic activity">
    <reaction evidence="6">
        <text>O-phospho-L-tyrosyl-[protein] + H2O = L-tyrosyl-[protein] + phosphate</text>
        <dbReference type="Rhea" id="RHEA:10684"/>
        <dbReference type="Rhea" id="RHEA-COMP:10136"/>
        <dbReference type="Rhea" id="RHEA-COMP:20101"/>
        <dbReference type="ChEBI" id="CHEBI:15377"/>
        <dbReference type="ChEBI" id="CHEBI:43474"/>
        <dbReference type="ChEBI" id="CHEBI:46858"/>
        <dbReference type="ChEBI" id="CHEBI:61978"/>
        <dbReference type="EC" id="3.1.3.48"/>
    </reaction>
</comment>
<dbReference type="Proteomes" id="UP000694388">
    <property type="component" value="Unplaced"/>
</dbReference>
<dbReference type="PROSITE" id="PS50056">
    <property type="entry name" value="TYR_PHOSPHATASE_2"/>
    <property type="match status" value="1"/>
</dbReference>
<dbReference type="FunFam" id="3.90.190.10:FF:000066">
    <property type="entry name" value="Dual specificity protein phosphatase 1"/>
    <property type="match status" value="1"/>
</dbReference>
<dbReference type="InterPro" id="IPR003595">
    <property type="entry name" value="Tyr_Pase_cat"/>
</dbReference>
<evidence type="ECO:0000256" key="8">
    <source>
        <dbReference type="SAM" id="MobiDB-lite"/>
    </source>
</evidence>
<keyword evidence="5" id="KW-0539">Nucleus</keyword>
<evidence type="ECO:0000256" key="5">
    <source>
        <dbReference type="ARBA" id="ARBA00023242"/>
    </source>
</evidence>
<dbReference type="InterPro" id="IPR000387">
    <property type="entry name" value="Tyr_Pase_dom"/>
</dbReference>
<evidence type="ECO:0000313" key="13">
    <source>
        <dbReference type="Proteomes" id="UP000694388"/>
    </source>
</evidence>
<dbReference type="InterPro" id="IPR001763">
    <property type="entry name" value="Rhodanese-like_dom"/>
</dbReference>
<dbReference type="EC" id="3.1.3.48" evidence="6"/>
<dbReference type="EC" id="3.1.3.16" evidence="6"/>
<keyword evidence="13" id="KW-1185">Reference proteome</keyword>
<organism evidence="12 13">
    <name type="scientific">Eptatretus burgeri</name>
    <name type="common">Inshore hagfish</name>
    <dbReference type="NCBI Taxonomy" id="7764"/>
    <lineage>
        <taxon>Eukaryota</taxon>
        <taxon>Metazoa</taxon>
        <taxon>Chordata</taxon>
        <taxon>Craniata</taxon>
        <taxon>Vertebrata</taxon>
        <taxon>Cyclostomata</taxon>
        <taxon>Myxini</taxon>
        <taxon>Myxiniformes</taxon>
        <taxon>Myxinidae</taxon>
        <taxon>Eptatretinae</taxon>
        <taxon>Eptatretus</taxon>
    </lineage>
</organism>
<dbReference type="GO" id="GO:1903225">
    <property type="term" value="P:negative regulation of endodermal cell differentiation"/>
    <property type="evidence" value="ECO:0007669"/>
    <property type="project" value="Ensembl"/>
</dbReference>
<evidence type="ECO:0000259" key="9">
    <source>
        <dbReference type="PROSITE" id="PS50054"/>
    </source>
</evidence>
<comment type="similarity">
    <text evidence="2 6">Belongs to the protein-tyrosine phosphatase family. Non-receptor class dual specificity subfamily.</text>
</comment>
<dbReference type="GO" id="GO:0004725">
    <property type="term" value="F:protein tyrosine phosphatase activity"/>
    <property type="evidence" value="ECO:0007669"/>
    <property type="project" value="UniProtKB-EC"/>
</dbReference>
<reference evidence="12" key="1">
    <citation type="submission" date="2025-08" db="UniProtKB">
        <authorList>
            <consortium name="Ensembl"/>
        </authorList>
    </citation>
    <scope>IDENTIFICATION</scope>
</reference>
<dbReference type="OMA" id="TNVHCPP"/>
<proteinExistence type="inferred from homology"/>
<dbReference type="CDD" id="cd01446">
    <property type="entry name" value="DSP_MapKP"/>
    <property type="match status" value="1"/>
</dbReference>
<dbReference type="InterPro" id="IPR029021">
    <property type="entry name" value="Prot-tyrosine_phosphatase-like"/>
</dbReference>
<dbReference type="PROSITE" id="PS50206">
    <property type="entry name" value="RHODANESE_3"/>
    <property type="match status" value="1"/>
</dbReference>
<feature type="domain" description="Rhodanese" evidence="11">
    <location>
        <begin position="48"/>
        <end position="173"/>
    </location>
</feature>
<feature type="region of interest" description="Disordered" evidence="8">
    <location>
        <begin position="340"/>
        <end position="359"/>
    </location>
</feature>
<dbReference type="GO" id="GO:0005634">
    <property type="term" value="C:nucleus"/>
    <property type="evidence" value="ECO:0007669"/>
    <property type="project" value="UniProtKB-SubCell"/>
</dbReference>
<dbReference type="GO" id="GO:0017017">
    <property type="term" value="F:MAP kinase tyrosine/serine/threonine phosphatase activity"/>
    <property type="evidence" value="ECO:0007669"/>
    <property type="project" value="Ensembl"/>
</dbReference>
<dbReference type="Ensembl" id="ENSEBUT00000024245.1">
    <property type="protein sequence ID" value="ENSEBUP00000023669.1"/>
    <property type="gene ID" value="ENSEBUG00000014588.1"/>
</dbReference>
<dbReference type="PANTHER" id="PTHR10159:SF530">
    <property type="entry name" value="DUAL SPECIFICITY PROTEIN PHOSPHATASE DDB_G0271350-RELATED"/>
    <property type="match status" value="1"/>
</dbReference>
<dbReference type="PROSITE" id="PS00383">
    <property type="entry name" value="TYR_PHOSPHATASE_1"/>
    <property type="match status" value="1"/>
</dbReference>
<dbReference type="AlphaFoldDB" id="A0A8C4X051"/>
<evidence type="ECO:0000256" key="2">
    <source>
        <dbReference type="ARBA" id="ARBA00008601"/>
    </source>
</evidence>
<dbReference type="GO" id="GO:0040037">
    <property type="term" value="P:negative regulation of fibroblast growth factor receptor signaling pathway"/>
    <property type="evidence" value="ECO:0007669"/>
    <property type="project" value="Ensembl"/>
</dbReference>
<dbReference type="PANTHER" id="PTHR10159">
    <property type="entry name" value="DUAL SPECIFICITY PROTEIN PHOSPHATASE"/>
    <property type="match status" value="1"/>
</dbReference>
<keyword evidence="4 6" id="KW-0904">Protein phosphatase</keyword>
<dbReference type="GO" id="GO:0070373">
    <property type="term" value="P:negative regulation of ERK1 and ERK2 cascade"/>
    <property type="evidence" value="ECO:0007669"/>
    <property type="project" value="Ensembl"/>
</dbReference>
<evidence type="ECO:0000256" key="6">
    <source>
        <dbReference type="PIRNR" id="PIRNR000939"/>
    </source>
</evidence>
<dbReference type="InterPro" id="IPR008343">
    <property type="entry name" value="MKP"/>
</dbReference>
<dbReference type="PRINTS" id="PR01908">
    <property type="entry name" value="ADSPHPHTASE"/>
</dbReference>
<dbReference type="SMART" id="SM00404">
    <property type="entry name" value="PTPc_motif"/>
    <property type="match status" value="1"/>
</dbReference>
<dbReference type="Pfam" id="PF00581">
    <property type="entry name" value="Rhodanese"/>
    <property type="match status" value="1"/>
</dbReference>
<feature type="compositionally biased region" description="Pro residues" evidence="8">
    <location>
        <begin position="350"/>
        <end position="359"/>
    </location>
</feature>
<evidence type="ECO:0000256" key="7">
    <source>
        <dbReference type="PIRSR" id="PIRSR000939-1"/>
    </source>
</evidence>
<protein>
    <recommendedName>
        <fullName evidence="6">Dual specificity protein phosphatase</fullName>
        <ecNumber evidence="6">3.1.3.16</ecNumber>
        <ecNumber evidence="6">3.1.3.48</ecNumber>
    </recommendedName>
</protein>
<name>A0A8C4X051_EPTBU</name>
<dbReference type="InterPro" id="IPR000340">
    <property type="entry name" value="Dual-sp_phosphatase_cat-dom"/>
</dbReference>
<sequence length="359" mass="39375">MVVMETCDGSRRALTLLGALECDSLHALLRESNENGERCREHDRDSAVLGRCLLLDCRSFLAFSSSHIRGSLNVHSNPILLRRRVRRHHGPGPGLLPLSQLVPSADARARLQAGLYSALVLLDERSRDVGTLRPDCTLAIAAASLVGQSHGIPVYLLKGGYELFCQEFPELCINSSSNLSTTCKASTRLTTTGKGEQGGPVEILPFLYLGNAMHAARREALDSLGITALLNVSSDLPNHFEGLFTYKSIPVEDNQKADIGAWFLEAIDFIDSVRQSGGRVFVHCHAGISRSATICLAYLMKTQSLRLDEAFDYIRERRSVISPNFNFLGQLQSFEAQILSPDSSRSQPEVLPPTDIPTE</sequence>
<dbReference type="Gene3D" id="3.90.190.10">
    <property type="entry name" value="Protein tyrosine phosphatase superfamily"/>
    <property type="match status" value="1"/>
</dbReference>
<dbReference type="SUPFAM" id="SSF52821">
    <property type="entry name" value="Rhodanese/Cell cycle control phosphatase"/>
    <property type="match status" value="1"/>
</dbReference>
<comment type="subcellular location">
    <subcellularLocation>
        <location evidence="1">Nucleus</location>
    </subcellularLocation>
</comment>
<feature type="active site" description="Phosphocysteine intermediate" evidence="7">
    <location>
        <position position="284"/>
    </location>
</feature>
<dbReference type="PRINTS" id="PR01764">
    <property type="entry name" value="MAPKPHPHTASE"/>
</dbReference>
<dbReference type="InterPro" id="IPR016130">
    <property type="entry name" value="Tyr_Pase_AS"/>
</dbReference>
<dbReference type="GeneTree" id="ENSGT00940000159066"/>
<dbReference type="InterPro" id="IPR036873">
    <property type="entry name" value="Rhodanese-like_dom_sf"/>
</dbReference>
<dbReference type="Pfam" id="PF00782">
    <property type="entry name" value="DSPc"/>
    <property type="match status" value="1"/>
</dbReference>
<dbReference type="CDD" id="cd14565">
    <property type="entry name" value="DSP_MKP_classI"/>
    <property type="match status" value="1"/>
</dbReference>
<comment type="catalytic activity">
    <reaction evidence="6">
        <text>O-phospho-L-threonyl-[protein] + H2O = L-threonyl-[protein] + phosphate</text>
        <dbReference type="Rhea" id="RHEA:47004"/>
        <dbReference type="Rhea" id="RHEA-COMP:11060"/>
        <dbReference type="Rhea" id="RHEA-COMP:11605"/>
        <dbReference type="ChEBI" id="CHEBI:15377"/>
        <dbReference type="ChEBI" id="CHEBI:30013"/>
        <dbReference type="ChEBI" id="CHEBI:43474"/>
        <dbReference type="ChEBI" id="CHEBI:61977"/>
        <dbReference type="EC" id="3.1.3.16"/>
    </reaction>
</comment>
<feature type="domain" description="Tyrosine-protein phosphatase" evidence="9">
    <location>
        <begin position="199"/>
        <end position="340"/>
    </location>
</feature>
<dbReference type="SMART" id="SM00195">
    <property type="entry name" value="DSPc"/>
    <property type="match status" value="1"/>
</dbReference>
<dbReference type="Gene3D" id="3.40.250.10">
    <property type="entry name" value="Rhodanese-like domain"/>
    <property type="match status" value="1"/>
</dbReference>
<reference evidence="12" key="2">
    <citation type="submission" date="2025-09" db="UniProtKB">
        <authorList>
            <consortium name="Ensembl"/>
        </authorList>
    </citation>
    <scope>IDENTIFICATION</scope>
</reference>
<dbReference type="GO" id="GO:0005737">
    <property type="term" value="C:cytoplasm"/>
    <property type="evidence" value="ECO:0007669"/>
    <property type="project" value="TreeGrafter"/>
</dbReference>
<dbReference type="InterPro" id="IPR020422">
    <property type="entry name" value="TYR_PHOSPHATASE_DUAL_dom"/>
</dbReference>
<evidence type="ECO:0000313" key="12">
    <source>
        <dbReference type="Ensembl" id="ENSEBUP00000023669.1"/>
    </source>
</evidence>
<evidence type="ECO:0000256" key="1">
    <source>
        <dbReference type="ARBA" id="ARBA00004123"/>
    </source>
</evidence>
<evidence type="ECO:0000256" key="4">
    <source>
        <dbReference type="ARBA" id="ARBA00022912"/>
    </source>
</evidence>
<accession>A0A8C4X051</accession>